<proteinExistence type="predicted"/>
<name>A0ABW0YXW7_9ACTN</name>
<dbReference type="Proteomes" id="UP001596083">
    <property type="component" value="Unassembled WGS sequence"/>
</dbReference>
<dbReference type="InterPro" id="IPR045851">
    <property type="entry name" value="AMP-bd_C_sf"/>
</dbReference>
<dbReference type="CDD" id="cd04433">
    <property type="entry name" value="AFD_class_I"/>
    <property type="match status" value="1"/>
</dbReference>
<gene>
    <name evidence="2" type="ORF">ACFP1Z_01985</name>
</gene>
<dbReference type="Pfam" id="PF00501">
    <property type="entry name" value="AMP-binding"/>
    <property type="match status" value="1"/>
</dbReference>
<keyword evidence="3" id="KW-1185">Reference proteome</keyword>
<protein>
    <submittedName>
        <fullName evidence="2">Class I adenylate-forming enzyme family protein</fullName>
    </submittedName>
</protein>
<accession>A0ABW0YXW7</accession>
<dbReference type="PANTHER" id="PTHR43767">
    <property type="entry name" value="LONG-CHAIN-FATTY-ACID--COA LIGASE"/>
    <property type="match status" value="1"/>
</dbReference>
<organism evidence="2 3">
    <name type="scientific">Streptomyces gamaensis</name>
    <dbReference type="NCBI Taxonomy" id="1763542"/>
    <lineage>
        <taxon>Bacteria</taxon>
        <taxon>Bacillati</taxon>
        <taxon>Actinomycetota</taxon>
        <taxon>Actinomycetes</taxon>
        <taxon>Kitasatosporales</taxon>
        <taxon>Streptomycetaceae</taxon>
        <taxon>Streptomyces</taxon>
    </lineage>
</organism>
<dbReference type="Gene3D" id="3.30.300.30">
    <property type="match status" value="1"/>
</dbReference>
<reference evidence="3" key="1">
    <citation type="journal article" date="2019" name="Int. J. Syst. Evol. Microbiol.">
        <title>The Global Catalogue of Microorganisms (GCM) 10K type strain sequencing project: providing services to taxonomists for standard genome sequencing and annotation.</title>
        <authorList>
            <consortium name="The Broad Institute Genomics Platform"/>
            <consortium name="The Broad Institute Genome Sequencing Center for Infectious Disease"/>
            <person name="Wu L."/>
            <person name="Ma J."/>
        </authorList>
    </citation>
    <scope>NUCLEOTIDE SEQUENCE [LARGE SCALE GENOMIC DNA]</scope>
    <source>
        <strain evidence="3">CGMCC 4.7304</strain>
    </source>
</reference>
<evidence type="ECO:0000259" key="1">
    <source>
        <dbReference type="Pfam" id="PF00501"/>
    </source>
</evidence>
<dbReference type="InterPro" id="IPR000873">
    <property type="entry name" value="AMP-dep_synth/lig_dom"/>
</dbReference>
<evidence type="ECO:0000313" key="3">
    <source>
        <dbReference type="Proteomes" id="UP001596083"/>
    </source>
</evidence>
<dbReference type="Gene3D" id="3.40.50.12780">
    <property type="entry name" value="N-terminal domain of ligase-like"/>
    <property type="match status" value="1"/>
</dbReference>
<dbReference type="SUPFAM" id="SSF56801">
    <property type="entry name" value="Acetyl-CoA synthetase-like"/>
    <property type="match status" value="1"/>
</dbReference>
<dbReference type="InterPro" id="IPR042099">
    <property type="entry name" value="ANL_N_sf"/>
</dbReference>
<dbReference type="PROSITE" id="PS00455">
    <property type="entry name" value="AMP_BINDING"/>
    <property type="match status" value="1"/>
</dbReference>
<dbReference type="PANTHER" id="PTHR43767:SF1">
    <property type="entry name" value="NONRIBOSOMAL PEPTIDE SYNTHASE PES1 (EUROFUNG)-RELATED"/>
    <property type="match status" value="1"/>
</dbReference>
<sequence length="546" mass="58594">MLSGAIRARLADDDALGAGTFFAAVRDVRPGTEQVLWTDGDFPAPDGERDTVLTLDRLAELVETYAGFYHARGVRPRDPVAVCTGSALGYVLNFLALSTLGAVPALVNADLPAAVARNYAQRIGAVGVFADPAHLAALRGEDSAEPVFFATASDVRPEDRGRLPSGYPYRHHGNDPVLITHSSGTTGVPKAVTASHRSFFAATRYRLSLPLPQGFERVLSALPGSHNSAITVVMQSLLSGLPVRILSDRGGDAVLAAVAEFRPTMVAAFAGTHAELASRDLGRADLSTVTLWYNSGDAAHRAHIRALTAHGRHTEVSSEGRATVPGSYFHDGLGSSEMGHSLFYNIHKPGAEKPLRCIGKPYGFVEAAVLSDEGEPLPAGRIGRLGVKSPSITPGYWNDSLTTHRSWLGGYWLTGDLVYRDETGVFYHVDRVTDTVLTRQGRLYSVWAEELLLDACPELEDCTVFGMENSDGSADAWLLLKVRPGAGAGVDWESRVNALLAAQDMPPVARVLTQGTQRIPLGPTGKVKKRQLRALYQDLSRRGEVA</sequence>
<evidence type="ECO:0000313" key="2">
    <source>
        <dbReference type="EMBL" id="MFC5718950.1"/>
    </source>
</evidence>
<dbReference type="InterPro" id="IPR050237">
    <property type="entry name" value="ATP-dep_AMP-bd_enzyme"/>
</dbReference>
<dbReference type="InterPro" id="IPR020845">
    <property type="entry name" value="AMP-binding_CS"/>
</dbReference>
<dbReference type="RefSeq" id="WP_390313937.1">
    <property type="nucleotide sequence ID" value="NZ_JBHSPB010000001.1"/>
</dbReference>
<feature type="domain" description="AMP-dependent synthetase/ligase" evidence="1">
    <location>
        <begin position="43"/>
        <end position="397"/>
    </location>
</feature>
<comment type="caution">
    <text evidence="2">The sequence shown here is derived from an EMBL/GenBank/DDBJ whole genome shotgun (WGS) entry which is preliminary data.</text>
</comment>
<dbReference type="EMBL" id="JBHSPB010000001">
    <property type="protein sequence ID" value="MFC5718950.1"/>
    <property type="molecule type" value="Genomic_DNA"/>
</dbReference>